<dbReference type="SFLD" id="SFLDG01129">
    <property type="entry name" value="C1.5:_HAD__Beta-PGM__Phosphata"/>
    <property type="match status" value="1"/>
</dbReference>
<dbReference type="Gene3D" id="3.40.50.1000">
    <property type="entry name" value="HAD superfamily/HAD-like"/>
    <property type="match status" value="1"/>
</dbReference>
<keyword evidence="1" id="KW-0378">Hydrolase</keyword>
<dbReference type="SFLD" id="SFLDS00003">
    <property type="entry name" value="Haloacid_Dehalogenase"/>
    <property type="match status" value="1"/>
</dbReference>
<dbReference type="GO" id="GO:0016787">
    <property type="term" value="F:hydrolase activity"/>
    <property type="evidence" value="ECO:0007669"/>
    <property type="project" value="UniProtKB-KW"/>
</dbReference>
<dbReference type="SUPFAM" id="SSF56784">
    <property type="entry name" value="HAD-like"/>
    <property type="match status" value="1"/>
</dbReference>
<dbReference type="InterPro" id="IPR006439">
    <property type="entry name" value="HAD-SF_hydro_IA"/>
</dbReference>
<dbReference type="Gene3D" id="1.10.150.450">
    <property type="match status" value="1"/>
</dbReference>
<dbReference type="InterPro" id="IPR023214">
    <property type="entry name" value="HAD_sf"/>
</dbReference>
<dbReference type="Pfam" id="PF00702">
    <property type="entry name" value="Hydrolase"/>
    <property type="match status" value="1"/>
</dbReference>
<dbReference type="Proteomes" id="UP000256900">
    <property type="component" value="Unassembled WGS sequence"/>
</dbReference>
<protein>
    <submittedName>
        <fullName evidence="1">Putative hydrolase of the HAD superfamily</fullName>
    </submittedName>
</protein>
<reference evidence="1" key="1">
    <citation type="submission" date="2018-08" db="EMBL/GenBank/DDBJ databases">
        <title>Genomic Encyclopedia of Type Strains, Phase IV (KMG-IV): sequencing the most valuable type-strain genomes for metagenomic binning, comparative biology and taxonomic classification.</title>
        <authorList>
            <person name="Goeker M."/>
        </authorList>
    </citation>
    <scope>NUCLEOTIDE SEQUENCE [LARGE SCALE GENOMIC DNA]</scope>
    <source>
        <strain evidence="1">BW863</strain>
    </source>
</reference>
<dbReference type="NCBIfam" id="TIGR01993">
    <property type="entry name" value="Pyr-5-nucltdase"/>
    <property type="match status" value="1"/>
</dbReference>
<organism evidence="1 2">
    <name type="scientific">Methylovirgula ligni</name>
    <dbReference type="NCBI Taxonomy" id="569860"/>
    <lineage>
        <taxon>Bacteria</taxon>
        <taxon>Pseudomonadati</taxon>
        <taxon>Pseudomonadota</taxon>
        <taxon>Alphaproteobacteria</taxon>
        <taxon>Hyphomicrobiales</taxon>
        <taxon>Beijerinckiaceae</taxon>
        <taxon>Methylovirgula</taxon>
    </lineage>
</organism>
<dbReference type="InterPro" id="IPR036412">
    <property type="entry name" value="HAD-like_sf"/>
</dbReference>
<comment type="caution">
    <text evidence="1">The sequence shown here is derived from an EMBL/GenBank/DDBJ whole genome shotgun (WGS) entry which is preliminary data.</text>
</comment>
<dbReference type="InterPro" id="IPR010237">
    <property type="entry name" value="Pyr-5-nucltdase"/>
</dbReference>
<dbReference type="NCBIfam" id="TIGR01509">
    <property type="entry name" value="HAD-SF-IA-v3"/>
    <property type="match status" value="1"/>
</dbReference>
<dbReference type="SFLD" id="SFLDG01132">
    <property type="entry name" value="C1.5.3:_5'-Nucleotidase_Like"/>
    <property type="match status" value="1"/>
</dbReference>
<accession>A0A3D9Z072</accession>
<dbReference type="PANTHER" id="PTHR12725:SF117">
    <property type="entry name" value="HALOACID DEHALOGENASE-LIKE HYDROLASE"/>
    <property type="match status" value="1"/>
</dbReference>
<proteinExistence type="predicted"/>
<dbReference type="PANTHER" id="PTHR12725">
    <property type="entry name" value="HALOACID DEHALOGENASE-LIKE HYDROLASE"/>
    <property type="match status" value="1"/>
</dbReference>
<dbReference type="EMBL" id="QUMO01000002">
    <property type="protein sequence ID" value="REF87400.1"/>
    <property type="molecule type" value="Genomic_DNA"/>
</dbReference>
<evidence type="ECO:0000313" key="2">
    <source>
        <dbReference type="Proteomes" id="UP000256900"/>
    </source>
</evidence>
<sequence length="268" mass="29683">MTTKLTRDAKLLRKSEVPGAAEVQVGDPFSHVDTFAHVDSFAHVDTWVFDLDNTLYPPDCDLWPKIDQRITQFMIALFGLDGMSARALQKYYYQQYGTTLRGLMDDHGVGAAEFLAYVHDIDRSSLVPNLPLAAAIAALPGRKLILTNGSRDHALLTAEALGLGASFEEIFDIMDAELIPKPELRTYQRFFDKHGVDPQTAAMFEDIERNLVVPHQRGMKTVLIVPEAGRPDHREPFEIPGTLTLPHIDVVTTDLGGFLADLTAARGV</sequence>
<dbReference type="AlphaFoldDB" id="A0A3D9Z072"/>
<evidence type="ECO:0000313" key="1">
    <source>
        <dbReference type="EMBL" id="REF87400.1"/>
    </source>
</evidence>
<keyword evidence="2" id="KW-1185">Reference proteome</keyword>
<name>A0A3D9Z072_9HYPH</name>
<gene>
    <name evidence="1" type="ORF">DES32_1021</name>
</gene>